<dbReference type="GO" id="GO:0043565">
    <property type="term" value="F:sequence-specific DNA binding"/>
    <property type="evidence" value="ECO:0007669"/>
    <property type="project" value="InterPro"/>
</dbReference>
<evidence type="ECO:0000256" key="9">
    <source>
        <dbReference type="ARBA" id="ARBA00035371"/>
    </source>
</evidence>
<keyword evidence="3" id="KW-0689">Ribosomal protein</keyword>
<dbReference type="InterPro" id="IPR017930">
    <property type="entry name" value="Myb_dom"/>
</dbReference>
<dbReference type="PANTHER" id="PTHR45675">
    <property type="entry name" value="MYB TRANSCRIPTION FACTOR-RELATED-RELATED"/>
    <property type="match status" value="1"/>
</dbReference>
<feature type="domain" description="HTH myb-type" evidence="10">
    <location>
        <begin position="1"/>
        <end position="28"/>
    </location>
</feature>
<organism evidence="11 12">
    <name type="scientific">Mikania micrantha</name>
    <name type="common">bitter vine</name>
    <dbReference type="NCBI Taxonomy" id="192012"/>
    <lineage>
        <taxon>Eukaryota</taxon>
        <taxon>Viridiplantae</taxon>
        <taxon>Streptophyta</taxon>
        <taxon>Embryophyta</taxon>
        <taxon>Tracheophyta</taxon>
        <taxon>Spermatophyta</taxon>
        <taxon>Magnoliopsida</taxon>
        <taxon>eudicotyledons</taxon>
        <taxon>Gunneridae</taxon>
        <taxon>Pentapetalae</taxon>
        <taxon>asterids</taxon>
        <taxon>campanulids</taxon>
        <taxon>Asterales</taxon>
        <taxon>Asteraceae</taxon>
        <taxon>Asteroideae</taxon>
        <taxon>Heliantheae alliance</taxon>
        <taxon>Eupatorieae</taxon>
        <taxon>Mikania</taxon>
    </lineage>
</organism>
<keyword evidence="12" id="KW-1185">Reference proteome</keyword>
<dbReference type="OrthoDB" id="2143914at2759"/>
<evidence type="ECO:0000256" key="4">
    <source>
        <dbReference type="ARBA" id="ARBA00023015"/>
    </source>
</evidence>
<dbReference type="Proteomes" id="UP000326396">
    <property type="component" value="Unassembled WGS sequence"/>
</dbReference>
<keyword evidence="5" id="KW-0238">DNA-binding</keyword>
<dbReference type="GO" id="GO:0006412">
    <property type="term" value="P:translation"/>
    <property type="evidence" value="ECO:0007669"/>
    <property type="project" value="InterPro"/>
</dbReference>
<evidence type="ECO:0000256" key="6">
    <source>
        <dbReference type="ARBA" id="ARBA00023163"/>
    </source>
</evidence>
<dbReference type="GO" id="GO:0005840">
    <property type="term" value="C:ribosome"/>
    <property type="evidence" value="ECO:0007669"/>
    <property type="project" value="UniProtKB-KW"/>
</dbReference>
<comment type="caution">
    <text evidence="11">The sequence shown here is derived from an EMBL/GenBank/DDBJ whole genome shotgun (WGS) entry which is preliminary data.</text>
</comment>
<dbReference type="PROSITE" id="PS51294">
    <property type="entry name" value="HTH_MYB"/>
    <property type="match status" value="1"/>
</dbReference>
<dbReference type="InterPro" id="IPR009057">
    <property type="entry name" value="Homeodomain-like_sf"/>
</dbReference>
<protein>
    <recommendedName>
        <fullName evidence="9">30S ribosomal protein S16, chloroplastic</fullName>
    </recommendedName>
</protein>
<proteinExistence type="predicted"/>
<sequence length="116" mass="13774">MARDVGIRLKRTGKSCRLRWLNYLKPDVKHGNLTPQEQLLILELHSKWGNSSLQSNAYFVENNNFDIMSFNHSNTPEFRTNDTSALEFQMAEVDWMSQDLVDDTFWNMDELWQFKK</sequence>
<reference evidence="11 12" key="1">
    <citation type="submission" date="2019-05" db="EMBL/GenBank/DDBJ databases">
        <title>Mikania micrantha, genome provides insights into the molecular mechanism of rapid growth.</title>
        <authorList>
            <person name="Liu B."/>
        </authorList>
    </citation>
    <scope>NUCLEOTIDE SEQUENCE [LARGE SCALE GENOMIC DNA]</scope>
    <source>
        <strain evidence="11">NLD-2019</strain>
        <tissue evidence="11">Leaf</tissue>
    </source>
</reference>
<dbReference type="GO" id="GO:0005634">
    <property type="term" value="C:nucleus"/>
    <property type="evidence" value="ECO:0007669"/>
    <property type="project" value="UniProtKB-SubCell"/>
</dbReference>
<dbReference type="GO" id="GO:1990904">
    <property type="term" value="C:ribonucleoprotein complex"/>
    <property type="evidence" value="ECO:0007669"/>
    <property type="project" value="UniProtKB-KW"/>
</dbReference>
<dbReference type="InterPro" id="IPR020592">
    <property type="entry name" value="Ribosomal_bS16_CS"/>
</dbReference>
<keyword evidence="6" id="KW-0804">Transcription</keyword>
<comment type="subcellular location">
    <subcellularLocation>
        <location evidence="1">Nucleus</location>
    </subcellularLocation>
</comment>
<dbReference type="EMBL" id="SZYD01001447">
    <property type="protein sequence ID" value="KAD0721975.1"/>
    <property type="molecule type" value="Genomic_DNA"/>
</dbReference>
<dbReference type="AlphaFoldDB" id="A0A5N6LDV0"/>
<evidence type="ECO:0000256" key="1">
    <source>
        <dbReference type="ARBA" id="ARBA00004123"/>
    </source>
</evidence>
<dbReference type="PROSITE" id="PS00732">
    <property type="entry name" value="RIBOSOMAL_S16"/>
    <property type="match status" value="1"/>
</dbReference>
<evidence type="ECO:0000256" key="7">
    <source>
        <dbReference type="ARBA" id="ARBA00023242"/>
    </source>
</evidence>
<name>A0A5N6LDV0_9ASTR</name>
<evidence type="ECO:0000256" key="8">
    <source>
        <dbReference type="ARBA" id="ARBA00023274"/>
    </source>
</evidence>
<dbReference type="Gene3D" id="1.10.10.60">
    <property type="entry name" value="Homeodomain-like"/>
    <property type="match status" value="1"/>
</dbReference>
<evidence type="ECO:0000256" key="5">
    <source>
        <dbReference type="ARBA" id="ARBA00023125"/>
    </source>
</evidence>
<accession>A0A5N6LDV0</accession>
<evidence type="ECO:0000313" key="12">
    <source>
        <dbReference type="Proteomes" id="UP000326396"/>
    </source>
</evidence>
<dbReference type="GO" id="GO:0003700">
    <property type="term" value="F:DNA-binding transcription factor activity"/>
    <property type="evidence" value="ECO:0007669"/>
    <property type="project" value="InterPro"/>
</dbReference>
<dbReference type="GO" id="GO:0003735">
    <property type="term" value="F:structural constituent of ribosome"/>
    <property type="evidence" value="ECO:0007669"/>
    <property type="project" value="InterPro"/>
</dbReference>
<dbReference type="InterPro" id="IPR044676">
    <property type="entry name" value="EOBI/EOBII-like_plant"/>
</dbReference>
<evidence type="ECO:0000256" key="3">
    <source>
        <dbReference type="ARBA" id="ARBA00022980"/>
    </source>
</evidence>
<keyword evidence="4" id="KW-0805">Transcription regulation</keyword>
<keyword evidence="2" id="KW-0677">Repeat</keyword>
<keyword evidence="8" id="KW-0687">Ribonucleoprotein</keyword>
<evidence type="ECO:0000256" key="2">
    <source>
        <dbReference type="ARBA" id="ARBA00022737"/>
    </source>
</evidence>
<evidence type="ECO:0000259" key="10">
    <source>
        <dbReference type="PROSITE" id="PS51294"/>
    </source>
</evidence>
<keyword evidence="7" id="KW-0539">Nucleus</keyword>
<gene>
    <name evidence="11" type="ORF">E3N88_43812</name>
</gene>
<dbReference type="SUPFAM" id="SSF46689">
    <property type="entry name" value="Homeodomain-like"/>
    <property type="match status" value="1"/>
</dbReference>
<dbReference type="PANTHER" id="PTHR45675:SF123">
    <property type="entry name" value="MYB DOMAIN PROTEIN 62-RELATED"/>
    <property type="match status" value="1"/>
</dbReference>
<evidence type="ECO:0000313" key="11">
    <source>
        <dbReference type="EMBL" id="KAD0721975.1"/>
    </source>
</evidence>